<proteinExistence type="inferred from homology"/>
<dbReference type="InterPro" id="IPR017961">
    <property type="entry name" value="DNA_pol_Y-fam_little_finger"/>
</dbReference>
<dbReference type="Gene3D" id="3.30.70.270">
    <property type="match status" value="1"/>
</dbReference>
<dbReference type="Gene3D" id="3.40.1170.60">
    <property type="match status" value="1"/>
</dbReference>
<protein>
    <submittedName>
        <fullName evidence="7">Y-family DNA polymerase</fullName>
    </submittedName>
</protein>
<dbReference type="InterPro" id="IPR043502">
    <property type="entry name" value="DNA/RNA_pol_sf"/>
</dbReference>
<keyword evidence="5" id="KW-0742">SOS response</keyword>
<keyword evidence="2" id="KW-0227">DNA damage</keyword>
<dbReference type="InterPro" id="IPR043128">
    <property type="entry name" value="Rev_trsase/Diguanyl_cyclase"/>
</dbReference>
<dbReference type="PROSITE" id="PS50173">
    <property type="entry name" value="UMUC"/>
    <property type="match status" value="1"/>
</dbReference>
<dbReference type="SUPFAM" id="SSF100879">
    <property type="entry name" value="Lesion bypass DNA polymerase (Y-family), little finger domain"/>
    <property type="match status" value="1"/>
</dbReference>
<dbReference type="InterPro" id="IPR036775">
    <property type="entry name" value="DNA_pol_Y-fam_lit_finger_sf"/>
</dbReference>
<dbReference type="GO" id="GO:0003887">
    <property type="term" value="F:DNA-directed DNA polymerase activity"/>
    <property type="evidence" value="ECO:0007669"/>
    <property type="project" value="TreeGrafter"/>
</dbReference>
<keyword evidence="8" id="KW-1185">Reference proteome</keyword>
<keyword evidence="4" id="KW-0234">DNA repair</keyword>
<dbReference type="Pfam" id="PF00817">
    <property type="entry name" value="IMS"/>
    <property type="match status" value="1"/>
</dbReference>
<dbReference type="InterPro" id="IPR050116">
    <property type="entry name" value="DNA_polymerase-Y"/>
</dbReference>
<dbReference type="Pfam" id="PF13438">
    <property type="entry name" value="DUF4113"/>
    <property type="match status" value="1"/>
</dbReference>
<evidence type="ECO:0000256" key="1">
    <source>
        <dbReference type="ARBA" id="ARBA00010945"/>
    </source>
</evidence>
<dbReference type="Pfam" id="PF11799">
    <property type="entry name" value="IMS_C"/>
    <property type="match status" value="1"/>
</dbReference>
<evidence type="ECO:0000256" key="4">
    <source>
        <dbReference type="ARBA" id="ARBA00023204"/>
    </source>
</evidence>
<dbReference type="PANTHER" id="PTHR11076:SF34">
    <property type="entry name" value="PROTEIN UMUC"/>
    <property type="match status" value="1"/>
</dbReference>
<reference evidence="7" key="1">
    <citation type="submission" date="2020-09" db="EMBL/GenBank/DDBJ databases">
        <authorList>
            <person name="Kim M.K."/>
        </authorList>
    </citation>
    <scope>NUCLEOTIDE SEQUENCE</scope>
    <source>
        <strain evidence="7">BT702</strain>
    </source>
</reference>
<dbReference type="InterPro" id="IPR001126">
    <property type="entry name" value="UmuC"/>
</dbReference>
<feature type="domain" description="UmuC" evidence="6">
    <location>
        <begin position="2"/>
        <end position="188"/>
    </location>
</feature>
<comment type="similarity">
    <text evidence="1">Belongs to the DNA polymerase type-Y family.</text>
</comment>
<dbReference type="Proteomes" id="UP000598820">
    <property type="component" value="Unassembled WGS sequence"/>
</dbReference>
<evidence type="ECO:0000259" key="6">
    <source>
        <dbReference type="PROSITE" id="PS50173"/>
    </source>
</evidence>
<name>A0A927ATF7_9BACT</name>
<organism evidence="7 8">
    <name type="scientific">Spirosoma profusum</name>
    <dbReference type="NCBI Taxonomy" id="2771354"/>
    <lineage>
        <taxon>Bacteria</taxon>
        <taxon>Pseudomonadati</taxon>
        <taxon>Bacteroidota</taxon>
        <taxon>Cytophagia</taxon>
        <taxon>Cytophagales</taxon>
        <taxon>Cytophagaceae</taxon>
        <taxon>Spirosoma</taxon>
    </lineage>
</organism>
<dbReference type="GO" id="GO:0006281">
    <property type="term" value="P:DNA repair"/>
    <property type="evidence" value="ECO:0007669"/>
    <property type="project" value="UniProtKB-KW"/>
</dbReference>
<evidence type="ECO:0000256" key="5">
    <source>
        <dbReference type="ARBA" id="ARBA00023236"/>
    </source>
</evidence>
<comment type="caution">
    <text evidence="7">The sequence shown here is derived from an EMBL/GenBank/DDBJ whole genome shotgun (WGS) entry which is preliminary data.</text>
</comment>
<keyword evidence="3" id="KW-0741">SOS mutagenesis</keyword>
<evidence type="ECO:0000256" key="2">
    <source>
        <dbReference type="ARBA" id="ARBA00022763"/>
    </source>
</evidence>
<dbReference type="SUPFAM" id="SSF56672">
    <property type="entry name" value="DNA/RNA polymerases"/>
    <property type="match status" value="1"/>
</dbReference>
<dbReference type="GO" id="GO:0005829">
    <property type="term" value="C:cytosol"/>
    <property type="evidence" value="ECO:0007669"/>
    <property type="project" value="TreeGrafter"/>
</dbReference>
<evidence type="ECO:0000313" key="7">
    <source>
        <dbReference type="EMBL" id="MBD2700092.1"/>
    </source>
</evidence>
<dbReference type="Gene3D" id="3.30.1490.100">
    <property type="entry name" value="DNA polymerase, Y-family, little finger domain"/>
    <property type="match status" value="1"/>
</dbReference>
<gene>
    <name evidence="7" type="ORF">IC229_05560</name>
</gene>
<dbReference type="EMBL" id="JACWZY010000003">
    <property type="protein sequence ID" value="MBD2700092.1"/>
    <property type="molecule type" value="Genomic_DNA"/>
</dbReference>
<sequence length="426" mass="48451">MYALIDANCFYCSVERSFNPALEGKPVIVLSNRDGCVVARSNEAKDLGINMGQPFFQLAELRKQHDIAVFSSNYALYGDTSARLMSLLTHFAEDVEVYSIDEAFLLVEGFECLYPSYQDLGEIIRAKIDQWLRIPVSIGFGPTKTLAKIANRLAKKTPEHNGVCVLDTPEKIDESLKNFPVNEIWGVGRQSARKLECFDIKTADQLRKVPIDWIRQMMTVNGVRLVYELQGHPCKLLEVGQKPKKSFCTEPGFHRVTTDLAMIEDALTAHLSRVCEKLRRQNSLAGCLTVYLKTNRYRKTATGLPDKQHNPSRTIVLPHPTNNVLDMIHYAVGALNEIYAPDYHYQKVGIMLTDLVSADYRETNLFTAGLDEKRLKLSNAVDKLNQRFGSNKLRLASQQHNPEWPMQFQYLSKRCTTRWSEILEAK</sequence>
<dbReference type="GO" id="GO:0003684">
    <property type="term" value="F:damaged DNA binding"/>
    <property type="evidence" value="ECO:0007669"/>
    <property type="project" value="InterPro"/>
</dbReference>
<dbReference type="Gene3D" id="1.10.150.20">
    <property type="entry name" value="5' to 3' exonuclease, C-terminal subdomain"/>
    <property type="match status" value="1"/>
</dbReference>
<accession>A0A927ATF7</accession>
<dbReference type="GO" id="GO:0009432">
    <property type="term" value="P:SOS response"/>
    <property type="evidence" value="ECO:0007669"/>
    <property type="project" value="UniProtKB-KW"/>
</dbReference>
<dbReference type="InterPro" id="IPR025188">
    <property type="entry name" value="DUF4113"/>
</dbReference>
<dbReference type="GO" id="GO:0042276">
    <property type="term" value="P:error-prone translesion synthesis"/>
    <property type="evidence" value="ECO:0007669"/>
    <property type="project" value="TreeGrafter"/>
</dbReference>
<evidence type="ECO:0000256" key="3">
    <source>
        <dbReference type="ARBA" id="ARBA00023199"/>
    </source>
</evidence>
<dbReference type="CDD" id="cd01700">
    <property type="entry name" value="PolY_Pol_V_umuC"/>
    <property type="match status" value="1"/>
</dbReference>
<dbReference type="PANTHER" id="PTHR11076">
    <property type="entry name" value="DNA REPAIR POLYMERASE UMUC / TRANSFERASE FAMILY MEMBER"/>
    <property type="match status" value="1"/>
</dbReference>
<evidence type="ECO:0000313" key="8">
    <source>
        <dbReference type="Proteomes" id="UP000598820"/>
    </source>
</evidence>
<dbReference type="AlphaFoldDB" id="A0A927ATF7"/>